<dbReference type="EMBL" id="AZBU02000007">
    <property type="protein sequence ID" value="TKR69427.1"/>
    <property type="molecule type" value="Genomic_DNA"/>
</dbReference>
<feature type="transmembrane region" description="Helical" evidence="1">
    <location>
        <begin position="437"/>
        <end position="458"/>
    </location>
</feature>
<evidence type="ECO:0000256" key="1">
    <source>
        <dbReference type="SAM" id="Phobius"/>
    </source>
</evidence>
<dbReference type="AlphaFoldDB" id="A0A4U5MJ82"/>
<keyword evidence="1" id="KW-0472">Membrane</keyword>
<sequence length="495" mass="56561">MGSLRSLFLLIFCASACTAQIYHRLHRSPHSPPEAVDDDKKIISCGSYSIGDEVHFLTEKWSKESMTRAYIYDFKCDFEGIARICQNAFTRTSYGVEIPKTYVLNHTLPFYYVRENQNDTVAVTMQNYLCQPYVSAEALNVSAGSWSDKLVTVGVYQGKMMTEDEFLEIATEECGKKPSSHSLGGKCGTFTPSRYLEMEFVCDLPKNDSIFKIDHPIGLEDKAAFYHKPQFQILEMYASAAKELEMTMIKNDTKQIAKLTTTLNGYIYHARAMVRHAHEFAKIAEVSTNMQHVHETIYRSREKVFQRVKAWVEQTGVDRSIDLFLRAARLISNRSEAFSLENWHRKAEIGQYDVAKLSEENMPFSEALKYFPELKSSVEAYYLDFIKNHTLGFHREHLGFLNETGAHEKLLMFYEDIFSPGLIDQQYLDSGKGISLIWIYFLVTVVCLVGFVTLGFYFKANNSSKGPGRVIYKCGDGKDRPLLMENVDNPVFVGI</sequence>
<accession>A0A4U5MJ82</accession>
<name>A0A4U5MJ82_STECR</name>
<evidence type="ECO:0000256" key="2">
    <source>
        <dbReference type="SAM" id="SignalP"/>
    </source>
</evidence>
<comment type="caution">
    <text evidence="3">The sequence shown here is derived from an EMBL/GenBank/DDBJ whole genome shotgun (WGS) entry which is preliminary data.</text>
</comment>
<evidence type="ECO:0000313" key="3">
    <source>
        <dbReference type="EMBL" id="TKR69427.1"/>
    </source>
</evidence>
<evidence type="ECO:0000313" key="4">
    <source>
        <dbReference type="Proteomes" id="UP000298663"/>
    </source>
</evidence>
<reference evidence="3 4" key="2">
    <citation type="journal article" date="2019" name="G3 (Bethesda)">
        <title>Hybrid Assembly of the Genome of the Entomopathogenic Nematode Steinernema carpocapsae Identifies the X-Chromosome.</title>
        <authorList>
            <person name="Serra L."/>
            <person name="Macchietto M."/>
            <person name="Macias-Munoz A."/>
            <person name="McGill C.J."/>
            <person name="Rodriguez I.M."/>
            <person name="Rodriguez B."/>
            <person name="Murad R."/>
            <person name="Mortazavi A."/>
        </authorList>
    </citation>
    <scope>NUCLEOTIDE SEQUENCE [LARGE SCALE GENOMIC DNA]</scope>
    <source>
        <strain evidence="3 4">ALL</strain>
    </source>
</reference>
<keyword evidence="1" id="KW-0812">Transmembrane</keyword>
<gene>
    <name evidence="3" type="ORF">L596_021590</name>
</gene>
<dbReference type="Proteomes" id="UP000298663">
    <property type="component" value="Unassembled WGS sequence"/>
</dbReference>
<keyword evidence="4" id="KW-1185">Reference proteome</keyword>
<protein>
    <submittedName>
        <fullName evidence="3">Uncharacterized protein</fullName>
    </submittedName>
</protein>
<keyword evidence="2" id="KW-0732">Signal</keyword>
<feature type="signal peptide" evidence="2">
    <location>
        <begin position="1"/>
        <end position="19"/>
    </location>
</feature>
<feature type="chain" id="PRO_5020228304" evidence="2">
    <location>
        <begin position="20"/>
        <end position="495"/>
    </location>
</feature>
<reference evidence="3 4" key="1">
    <citation type="journal article" date="2015" name="Genome Biol.">
        <title>Comparative genomics of Steinernema reveals deeply conserved gene regulatory networks.</title>
        <authorList>
            <person name="Dillman A.R."/>
            <person name="Macchietto M."/>
            <person name="Porter C.F."/>
            <person name="Rogers A."/>
            <person name="Williams B."/>
            <person name="Antoshechkin I."/>
            <person name="Lee M.M."/>
            <person name="Goodwin Z."/>
            <person name="Lu X."/>
            <person name="Lewis E.E."/>
            <person name="Goodrich-Blair H."/>
            <person name="Stock S.P."/>
            <person name="Adams B.J."/>
            <person name="Sternberg P.W."/>
            <person name="Mortazavi A."/>
        </authorList>
    </citation>
    <scope>NUCLEOTIDE SEQUENCE [LARGE SCALE GENOMIC DNA]</scope>
    <source>
        <strain evidence="3 4">ALL</strain>
    </source>
</reference>
<keyword evidence="1" id="KW-1133">Transmembrane helix</keyword>
<proteinExistence type="predicted"/>
<organism evidence="3 4">
    <name type="scientific">Steinernema carpocapsae</name>
    <name type="common">Entomopathogenic nematode</name>
    <dbReference type="NCBI Taxonomy" id="34508"/>
    <lineage>
        <taxon>Eukaryota</taxon>
        <taxon>Metazoa</taxon>
        <taxon>Ecdysozoa</taxon>
        <taxon>Nematoda</taxon>
        <taxon>Chromadorea</taxon>
        <taxon>Rhabditida</taxon>
        <taxon>Tylenchina</taxon>
        <taxon>Panagrolaimomorpha</taxon>
        <taxon>Strongyloidoidea</taxon>
        <taxon>Steinernematidae</taxon>
        <taxon>Steinernema</taxon>
    </lineage>
</organism>